<dbReference type="Gene3D" id="2.60.120.10">
    <property type="entry name" value="Jelly Rolls"/>
    <property type="match status" value="1"/>
</dbReference>
<dbReference type="InterPro" id="IPR018490">
    <property type="entry name" value="cNMP-bd_dom_sf"/>
</dbReference>
<dbReference type="SUPFAM" id="SSF52091">
    <property type="entry name" value="SpoIIaa-like"/>
    <property type="match status" value="1"/>
</dbReference>
<feature type="region of interest" description="Disordered" evidence="5">
    <location>
        <begin position="957"/>
        <end position="996"/>
    </location>
</feature>
<dbReference type="AlphaFoldDB" id="A0A6A6JUR2"/>
<feature type="compositionally biased region" description="Acidic residues" evidence="5">
    <location>
        <begin position="146"/>
        <end position="159"/>
    </location>
</feature>
<feature type="region of interest" description="Disordered" evidence="5">
    <location>
        <begin position="876"/>
        <end position="939"/>
    </location>
</feature>
<reference evidence="9" key="1">
    <citation type="journal article" date="2020" name="Stud. Mycol.">
        <title>101 Dothideomycetes genomes: a test case for predicting lifestyles and emergence of pathogens.</title>
        <authorList>
            <person name="Haridas S."/>
            <person name="Albert R."/>
            <person name="Binder M."/>
            <person name="Bloem J."/>
            <person name="Labutti K."/>
            <person name="Salamov A."/>
            <person name="Andreopoulos B."/>
            <person name="Baker S."/>
            <person name="Barry K."/>
            <person name="Bills G."/>
            <person name="Bluhm B."/>
            <person name="Cannon C."/>
            <person name="Castanera R."/>
            <person name="Culley D."/>
            <person name="Daum C."/>
            <person name="Ezra D."/>
            <person name="Gonzalez J."/>
            <person name="Henrissat B."/>
            <person name="Kuo A."/>
            <person name="Liang C."/>
            <person name="Lipzen A."/>
            <person name="Lutzoni F."/>
            <person name="Magnuson J."/>
            <person name="Mondo S."/>
            <person name="Nolan M."/>
            <person name="Ohm R."/>
            <person name="Pangilinan J."/>
            <person name="Park H.-J."/>
            <person name="Ramirez L."/>
            <person name="Alfaro M."/>
            <person name="Sun H."/>
            <person name="Tritt A."/>
            <person name="Yoshinaga Y."/>
            <person name="Zwiers L.-H."/>
            <person name="Turgeon B."/>
            <person name="Goodwin S."/>
            <person name="Spatafora J."/>
            <person name="Crous P."/>
            <person name="Grigoriev I."/>
        </authorList>
    </citation>
    <scope>NUCLEOTIDE SEQUENCE</scope>
    <source>
        <strain evidence="9">CBS 379.55</strain>
    </source>
</reference>
<feature type="transmembrane region" description="Helical" evidence="6">
    <location>
        <begin position="479"/>
        <end position="499"/>
    </location>
</feature>
<dbReference type="Pfam" id="PF00916">
    <property type="entry name" value="Sulfate_transp"/>
    <property type="match status" value="1"/>
</dbReference>
<feature type="domain" description="STAS" evidence="8">
    <location>
        <begin position="732"/>
        <end position="858"/>
    </location>
</feature>
<keyword evidence="3 6" id="KW-1133">Transmembrane helix</keyword>
<feature type="transmembrane region" description="Helical" evidence="6">
    <location>
        <begin position="672"/>
        <end position="704"/>
    </location>
</feature>
<feature type="region of interest" description="Disordered" evidence="5">
    <location>
        <begin position="1126"/>
        <end position="1146"/>
    </location>
</feature>
<name>A0A6A6JUR2_WESOR</name>
<keyword evidence="2 6" id="KW-0812">Transmembrane</keyword>
<feature type="transmembrane region" description="Helical" evidence="6">
    <location>
        <begin position="283"/>
        <end position="303"/>
    </location>
</feature>
<dbReference type="InterPro" id="IPR000595">
    <property type="entry name" value="cNMP-bd_dom"/>
</dbReference>
<feature type="transmembrane region" description="Helical" evidence="6">
    <location>
        <begin position="536"/>
        <end position="559"/>
    </location>
</feature>
<gene>
    <name evidence="9" type="ORF">EI97DRAFT_481955</name>
</gene>
<dbReference type="PROSITE" id="PS50801">
    <property type="entry name" value="STAS"/>
    <property type="match status" value="1"/>
</dbReference>
<dbReference type="InterPro" id="IPR052706">
    <property type="entry name" value="Membrane-Transporter-like"/>
</dbReference>
<protein>
    <recommendedName>
        <fullName evidence="11">Sulfate transporter family protein-like protein</fullName>
    </recommendedName>
</protein>
<feature type="transmembrane region" description="Helical" evidence="6">
    <location>
        <begin position="372"/>
        <end position="398"/>
    </location>
</feature>
<dbReference type="InterPro" id="IPR002645">
    <property type="entry name" value="STAS_dom"/>
</dbReference>
<dbReference type="RefSeq" id="XP_033657025.1">
    <property type="nucleotide sequence ID" value="XM_033802052.1"/>
</dbReference>
<feature type="compositionally biased region" description="Polar residues" evidence="5">
    <location>
        <begin position="223"/>
        <end position="234"/>
    </location>
</feature>
<feature type="compositionally biased region" description="Low complexity" evidence="5">
    <location>
        <begin position="980"/>
        <end position="995"/>
    </location>
</feature>
<dbReference type="Pfam" id="PF01740">
    <property type="entry name" value="STAS"/>
    <property type="match status" value="1"/>
</dbReference>
<proteinExistence type="predicted"/>
<evidence type="ECO:0000256" key="1">
    <source>
        <dbReference type="ARBA" id="ARBA00004141"/>
    </source>
</evidence>
<accession>A0A6A6JUR2</accession>
<feature type="transmembrane region" description="Helical" evidence="6">
    <location>
        <begin position="744"/>
        <end position="763"/>
    </location>
</feature>
<feature type="transmembrane region" description="Helical" evidence="6">
    <location>
        <begin position="619"/>
        <end position="652"/>
    </location>
</feature>
<feature type="transmembrane region" description="Helical" evidence="6">
    <location>
        <begin position="410"/>
        <end position="432"/>
    </location>
</feature>
<feature type="transmembrane region" description="Helical" evidence="6">
    <location>
        <begin position="318"/>
        <end position="339"/>
    </location>
</feature>
<dbReference type="InterPro" id="IPR014710">
    <property type="entry name" value="RmlC-like_jellyroll"/>
</dbReference>
<dbReference type="OrthoDB" id="409725at2759"/>
<feature type="region of interest" description="Disordered" evidence="5">
    <location>
        <begin position="1"/>
        <end position="94"/>
    </location>
</feature>
<dbReference type="SUPFAM" id="SSF51206">
    <property type="entry name" value="cAMP-binding domain-like"/>
    <property type="match status" value="1"/>
</dbReference>
<evidence type="ECO:0000256" key="2">
    <source>
        <dbReference type="ARBA" id="ARBA00022692"/>
    </source>
</evidence>
<keyword evidence="4 6" id="KW-0472">Membrane</keyword>
<feature type="compositionally biased region" description="Pro residues" evidence="5">
    <location>
        <begin position="969"/>
        <end position="979"/>
    </location>
</feature>
<dbReference type="PANTHER" id="PTHR43310">
    <property type="entry name" value="SULFATE TRANSPORTER YBAR-RELATED"/>
    <property type="match status" value="1"/>
</dbReference>
<dbReference type="PANTHER" id="PTHR43310:SF4">
    <property type="entry name" value="AFR304WP"/>
    <property type="match status" value="1"/>
</dbReference>
<sequence length="1208" mass="131274">MVTIPRLSMRRRGSSDATQEEQLPFTNDQVSDADFSGPNTLPRSRPVRAASTASNTFLSSSYTQRAPPRSFAHHASQHSAEPPQYSSQGVRERTEELASYALDSHTYTDPGRRISFVGSDTASTRHGALVSEGTPEPGPRASLDTENTDAFEEESEPESADTLVHPYPAPDESTGAARPSVRVTLPSNVPKVVVEDTETTPLLPRARLTRARSRDQGWESAPNRRSSGRGASTRQKYESKIAHATAAARHRFARVGRALTNPKNYTKDAAIAATLTSLQVTSAVFLGLLLNILDALSYGYILFPLGTQMFSQTGPDGISIFFVSCVVSQLCYSLGLSMFRGGVGSEMIEVVPFFHKMAYSIMGKMSGRSDDAIMATVIVSYCLSSIITGLIFLFLGGFKLGNLVSFFPRHILIGCIGGVGFFLVVTGIEVSARLEGNLNYDLDTLRKLFASDTIYLWVLPLVLAITVLIIRRLNKSPFVLPAFFIAVFVVFYIVVKLILRSDLEPLRQAGWIFEKPQSGVPFYRFYSYFKFKSVDYSALLSTLPTMFALSFFGIIHVPINVPALAAAAKEDNVDVNRELIAHGVSNTLSGCVGSIQNYLVYANSVMFMENGGDSRAAGVLLAAATAAVWMAGPAMIGFIPVCLVGALIFLLGIELLEEAVWDPLGKCHRLEYFTIIAIVLIMGIYDFVVGIFAGIVLACLSYVVQSSRTPAVRASYSGEVAESTVRRPRADRRYLSRVRNQIRVIKLSGFLFFGTIVSVEAYMRSLIAEDNVQKHLTSFIIVDFKHVTDADFSSSEGFVRINRILARKHVKLIVSGVSFSSKVGQALHNVGLFDAEKGDNECPPPQVFEDLNTALEACENELLEAFYLHCSRSSATVNKRQPTPPMSIHGETTPRPVRSDDVHDAAATAADAGATTRSSSSPTTSALPINPLDPNWQSPRRGAQYLAAATTMRETAGSGMLHPTSHSPPAEPPTTPSPSPSTHHALPTSTSPSSAKYKHFSQPLKIMLQTFEGVSSRGIDFWHRAAPYFERRTYPAGKLVYSRGDEPDGFYILERGRFRAEYELSPSSSSSSSSSNDAHIDVLGKSPHVDQAWAGASRFYEVILPGTTCGELPFFSETGRTGTVVAEGDSGRNDNNNHGRGRGGGAGTGAGVGVGIGGECVAWCLTREAWARLEREEPEVGRELVRVGLRLTKERLDAITGYVLVAAS</sequence>
<organism evidence="9 10">
    <name type="scientific">Westerdykella ornata</name>
    <dbReference type="NCBI Taxonomy" id="318751"/>
    <lineage>
        <taxon>Eukaryota</taxon>
        <taxon>Fungi</taxon>
        <taxon>Dikarya</taxon>
        <taxon>Ascomycota</taxon>
        <taxon>Pezizomycotina</taxon>
        <taxon>Dothideomycetes</taxon>
        <taxon>Pleosporomycetidae</taxon>
        <taxon>Pleosporales</taxon>
        <taxon>Sporormiaceae</taxon>
        <taxon>Westerdykella</taxon>
    </lineage>
</organism>
<feature type="compositionally biased region" description="Low complexity" evidence="5">
    <location>
        <begin position="905"/>
        <end position="925"/>
    </location>
</feature>
<evidence type="ECO:0000256" key="5">
    <source>
        <dbReference type="SAM" id="MobiDB-lite"/>
    </source>
</evidence>
<feature type="compositionally biased region" description="Polar residues" evidence="5">
    <location>
        <begin position="15"/>
        <end position="30"/>
    </location>
</feature>
<dbReference type="EMBL" id="ML986486">
    <property type="protein sequence ID" value="KAF2279486.1"/>
    <property type="molecule type" value="Genomic_DNA"/>
</dbReference>
<evidence type="ECO:0000256" key="3">
    <source>
        <dbReference type="ARBA" id="ARBA00022989"/>
    </source>
</evidence>
<evidence type="ECO:0000256" key="4">
    <source>
        <dbReference type="ARBA" id="ARBA00023136"/>
    </source>
</evidence>
<feature type="region of interest" description="Disordered" evidence="5">
    <location>
        <begin position="126"/>
        <end position="163"/>
    </location>
</feature>
<feature type="domain" description="Cyclic nucleotide-binding" evidence="7">
    <location>
        <begin position="1029"/>
        <end position="1129"/>
    </location>
</feature>
<dbReference type="CDD" id="cd07042">
    <property type="entry name" value="STAS_SulP_like_sulfate_transporter"/>
    <property type="match status" value="1"/>
</dbReference>
<keyword evidence="10" id="KW-1185">Reference proteome</keyword>
<dbReference type="GO" id="GO:0016020">
    <property type="term" value="C:membrane"/>
    <property type="evidence" value="ECO:0007669"/>
    <property type="project" value="UniProtKB-SubCell"/>
</dbReference>
<dbReference type="Gene3D" id="3.30.750.24">
    <property type="entry name" value="STAS domain"/>
    <property type="match status" value="1"/>
</dbReference>
<dbReference type="InterPro" id="IPR011547">
    <property type="entry name" value="SLC26A/SulP_dom"/>
</dbReference>
<dbReference type="InterPro" id="IPR036513">
    <property type="entry name" value="STAS_dom_sf"/>
</dbReference>
<evidence type="ECO:0000259" key="7">
    <source>
        <dbReference type="PROSITE" id="PS50042"/>
    </source>
</evidence>
<dbReference type="Proteomes" id="UP000800097">
    <property type="component" value="Unassembled WGS sequence"/>
</dbReference>
<dbReference type="PROSITE" id="PS50042">
    <property type="entry name" value="CNMP_BINDING_3"/>
    <property type="match status" value="1"/>
</dbReference>
<feature type="region of interest" description="Disordered" evidence="5">
    <location>
        <begin position="206"/>
        <end position="238"/>
    </location>
</feature>
<dbReference type="CDD" id="cd00038">
    <property type="entry name" value="CAP_ED"/>
    <property type="match status" value="1"/>
</dbReference>
<evidence type="ECO:0000256" key="6">
    <source>
        <dbReference type="SAM" id="Phobius"/>
    </source>
</evidence>
<evidence type="ECO:0000313" key="10">
    <source>
        <dbReference type="Proteomes" id="UP000800097"/>
    </source>
</evidence>
<feature type="transmembrane region" description="Helical" evidence="6">
    <location>
        <begin position="453"/>
        <end position="473"/>
    </location>
</feature>
<evidence type="ECO:0008006" key="11">
    <source>
        <dbReference type="Google" id="ProtNLM"/>
    </source>
</evidence>
<comment type="subcellular location">
    <subcellularLocation>
        <location evidence="1">Membrane</location>
        <topology evidence="1">Multi-pass membrane protein</topology>
    </subcellularLocation>
</comment>
<evidence type="ECO:0000259" key="8">
    <source>
        <dbReference type="PROSITE" id="PS50801"/>
    </source>
</evidence>
<feature type="compositionally biased region" description="Polar residues" evidence="5">
    <location>
        <begin position="51"/>
        <end position="64"/>
    </location>
</feature>
<dbReference type="GeneID" id="54555227"/>
<evidence type="ECO:0000313" key="9">
    <source>
        <dbReference type="EMBL" id="KAF2279486.1"/>
    </source>
</evidence>